<evidence type="ECO:0008006" key="4">
    <source>
        <dbReference type="Google" id="ProtNLM"/>
    </source>
</evidence>
<evidence type="ECO:0000313" key="2">
    <source>
        <dbReference type="EMBL" id="GAA3901405.1"/>
    </source>
</evidence>
<feature type="region of interest" description="Disordered" evidence="1">
    <location>
        <begin position="38"/>
        <end position="82"/>
    </location>
</feature>
<proteinExistence type="predicted"/>
<name>A0ABP7LIR2_9ACTN</name>
<dbReference type="Proteomes" id="UP001501563">
    <property type="component" value="Unassembled WGS sequence"/>
</dbReference>
<gene>
    <name evidence="2" type="ORF">GCM10022207_82940</name>
</gene>
<reference evidence="3" key="1">
    <citation type="journal article" date="2019" name="Int. J. Syst. Evol. Microbiol.">
        <title>The Global Catalogue of Microorganisms (GCM) 10K type strain sequencing project: providing services to taxonomists for standard genome sequencing and annotation.</title>
        <authorList>
            <consortium name="The Broad Institute Genomics Platform"/>
            <consortium name="The Broad Institute Genome Sequencing Center for Infectious Disease"/>
            <person name="Wu L."/>
            <person name="Ma J."/>
        </authorList>
    </citation>
    <scope>NUCLEOTIDE SEQUENCE [LARGE SCALE GENOMIC DNA]</scope>
    <source>
        <strain evidence="3">JCM 16578</strain>
    </source>
</reference>
<evidence type="ECO:0000313" key="3">
    <source>
        <dbReference type="Proteomes" id="UP001501563"/>
    </source>
</evidence>
<dbReference type="EMBL" id="BAAAZA010000047">
    <property type="protein sequence ID" value="GAA3901405.1"/>
    <property type="molecule type" value="Genomic_DNA"/>
</dbReference>
<dbReference type="InterPro" id="IPR028037">
    <property type="entry name" value="Antitoxin_Rv0909/MT0933"/>
</dbReference>
<keyword evidence="3" id="KW-1185">Reference proteome</keyword>
<organism evidence="2 3">
    <name type="scientific">Streptomyces lannensis</name>
    <dbReference type="NCBI Taxonomy" id="766498"/>
    <lineage>
        <taxon>Bacteria</taxon>
        <taxon>Bacillati</taxon>
        <taxon>Actinomycetota</taxon>
        <taxon>Actinomycetes</taxon>
        <taxon>Kitasatosporales</taxon>
        <taxon>Streptomycetaceae</taxon>
        <taxon>Streptomyces</taxon>
    </lineage>
</organism>
<comment type="caution">
    <text evidence="2">The sequence shown here is derived from an EMBL/GenBank/DDBJ whole genome shotgun (WGS) entry which is preliminary data.</text>
</comment>
<feature type="compositionally biased region" description="Basic and acidic residues" evidence="1">
    <location>
        <begin position="38"/>
        <end position="64"/>
    </location>
</feature>
<evidence type="ECO:0000256" key="1">
    <source>
        <dbReference type="SAM" id="MobiDB-lite"/>
    </source>
</evidence>
<accession>A0ABP7LIR2</accession>
<protein>
    <recommendedName>
        <fullName evidence="4">Antitoxin</fullName>
    </recommendedName>
</protein>
<dbReference type="Pfam" id="PF14013">
    <property type="entry name" value="MT0933_antitox"/>
    <property type="match status" value="1"/>
</dbReference>
<dbReference type="RefSeq" id="WP_059132078.1">
    <property type="nucleotide sequence ID" value="NZ_BAAAZA010000047.1"/>
</dbReference>
<sequence>MRLVDNLKAKVSEFAQQHEGKVDRGLEKAAKVIDERTKGKYSDKIHTGTDKAKDAMERIAHRETGPAGGDGTPPDAPPPTAS</sequence>